<keyword evidence="1" id="KW-0472">Membrane</keyword>
<evidence type="ECO:0000256" key="1">
    <source>
        <dbReference type="SAM" id="Phobius"/>
    </source>
</evidence>
<dbReference type="InterPro" id="IPR012651">
    <property type="entry name" value="Thia_Transptr_ThiT"/>
</dbReference>
<keyword evidence="1" id="KW-1133">Transmembrane helix</keyword>
<reference evidence="2" key="1">
    <citation type="journal article" date="2021" name="Environ. Microbiol.">
        <title>Genomic characterization of three novel Desulfobacterota classes expand the metabolic and phylogenetic diversity of the phylum.</title>
        <authorList>
            <person name="Murphy C.L."/>
            <person name="Biggerstaff J."/>
            <person name="Eichhorn A."/>
            <person name="Ewing E."/>
            <person name="Shahan R."/>
            <person name="Soriano D."/>
            <person name="Stewart S."/>
            <person name="VanMol K."/>
            <person name="Walker R."/>
            <person name="Walters P."/>
            <person name="Elshahed M.S."/>
            <person name="Youssef N.H."/>
        </authorList>
    </citation>
    <scope>NUCLEOTIDE SEQUENCE</scope>
    <source>
        <strain evidence="2">Zod_Metabat.24</strain>
    </source>
</reference>
<organism evidence="2 3">
    <name type="scientific">Candidatus Zymogenus saltonus</name>
    <dbReference type="NCBI Taxonomy" id="2844893"/>
    <lineage>
        <taxon>Bacteria</taxon>
        <taxon>Deltaproteobacteria</taxon>
        <taxon>Candidatus Zymogenia</taxon>
        <taxon>Candidatus Zymogeniales</taxon>
        <taxon>Candidatus Zymogenaceae</taxon>
        <taxon>Candidatus Zymogenus</taxon>
    </lineage>
</organism>
<keyword evidence="1" id="KW-0812">Transmembrane</keyword>
<accession>A0A9D8KFF2</accession>
<proteinExistence type="predicted"/>
<dbReference type="GO" id="GO:0015234">
    <property type="term" value="F:thiamine transmembrane transporter activity"/>
    <property type="evidence" value="ECO:0007669"/>
    <property type="project" value="InterPro"/>
</dbReference>
<evidence type="ECO:0000313" key="3">
    <source>
        <dbReference type="Proteomes" id="UP000809273"/>
    </source>
</evidence>
<name>A0A9D8KFF2_9DELT</name>
<gene>
    <name evidence="2" type="primary">thiT</name>
    <name evidence="2" type="ORF">JW984_07465</name>
</gene>
<feature type="transmembrane region" description="Helical" evidence="1">
    <location>
        <begin position="89"/>
        <end position="106"/>
    </location>
</feature>
<dbReference type="Gene3D" id="1.10.1760.20">
    <property type="match status" value="1"/>
</dbReference>
<feature type="transmembrane region" description="Helical" evidence="1">
    <location>
        <begin position="44"/>
        <end position="77"/>
    </location>
</feature>
<sequence>MEGRIETKRVVLLVEIALAAALAIGLSMLKLYRLPQGGSLSLEMVPVFYIAIIHGGLAGCAAGLLMGIGQLFFGAYIIHPVQLVLDYPLAFTVLGVGGFLSTLIPIRKADETFDYKHVVFASILVATLGSLLRYIVHVISGIVFFAQYAPEGSSVLIYSMVYNAGYMVPNYILSAVVVVPLVMARGALGKKM</sequence>
<dbReference type="AlphaFoldDB" id="A0A9D8KFF2"/>
<protein>
    <submittedName>
        <fullName evidence="2">Energy-coupled thiamine transporter ThiT</fullName>
    </submittedName>
</protein>
<dbReference type="Proteomes" id="UP000809273">
    <property type="component" value="Unassembled WGS sequence"/>
</dbReference>
<feature type="transmembrane region" description="Helical" evidence="1">
    <location>
        <begin position="168"/>
        <end position="188"/>
    </location>
</feature>
<dbReference type="EMBL" id="JAFGIX010000034">
    <property type="protein sequence ID" value="MBN1573015.1"/>
    <property type="molecule type" value="Genomic_DNA"/>
</dbReference>
<reference evidence="2" key="2">
    <citation type="submission" date="2021-01" db="EMBL/GenBank/DDBJ databases">
        <authorList>
            <person name="Hahn C.R."/>
            <person name="Youssef N.H."/>
            <person name="Elshahed M."/>
        </authorList>
    </citation>
    <scope>NUCLEOTIDE SEQUENCE</scope>
    <source>
        <strain evidence="2">Zod_Metabat.24</strain>
    </source>
</reference>
<feature type="transmembrane region" description="Helical" evidence="1">
    <location>
        <begin position="12"/>
        <end position="32"/>
    </location>
</feature>
<dbReference type="Pfam" id="PF09515">
    <property type="entry name" value="Thia_YuaJ"/>
    <property type="match status" value="1"/>
</dbReference>
<feature type="transmembrane region" description="Helical" evidence="1">
    <location>
        <begin position="118"/>
        <end position="148"/>
    </location>
</feature>
<dbReference type="GO" id="GO:0005886">
    <property type="term" value="C:plasma membrane"/>
    <property type="evidence" value="ECO:0007669"/>
    <property type="project" value="InterPro"/>
</dbReference>
<comment type="caution">
    <text evidence="2">The sequence shown here is derived from an EMBL/GenBank/DDBJ whole genome shotgun (WGS) entry which is preliminary data.</text>
</comment>
<evidence type="ECO:0000313" key="2">
    <source>
        <dbReference type="EMBL" id="MBN1573015.1"/>
    </source>
</evidence>
<dbReference type="NCBIfam" id="TIGR02357">
    <property type="entry name" value="ECF_ThiT_YuaJ"/>
    <property type="match status" value="1"/>
</dbReference>